<name>A0A504YFX9_FASGI</name>
<sequence length="200" mass="22490">MVHFTSGSTELTREQLLTMHQNRFITVYQLDFQRPKQSFPECSSELQILPQSAEDTQIRDDENDTHTDSKVIGWRRNTSPCENPARLEQQIGSIKTRVPRTRSDLVGLIKESQSECNFLLTPQMTLQAISGCAKRPNSVAAQTEFARECQSQCLSNPHRKPEVDLVDEMVHFTSGSTELTREPTLDHATKSAALITVSSA</sequence>
<reference evidence="1 2" key="1">
    <citation type="submission" date="2019-04" db="EMBL/GenBank/DDBJ databases">
        <title>Annotation for the trematode Fasciola gigantica.</title>
        <authorList>
            <person name="Choi Y.-J."/>
        </authorList>
    </citation>
    <scope>NUCLEOTIDE SEQUENCE [LARGE SCALE GENOMIC DNA]</scope>
    <source>
        <strain evidence="1">Uganda_cow_1</strain>
    </source>
</reference>
<dbReference type="OrthoDB" id="10555567at2759"/>
<comment type="caution">
    <text evidence="1">The sequence shown here is derived from an EMBL/GenBank/DDBJ whole genome shotgun (WGS) entry which is preliminary data.</text>
</comment>
<organism evidence="1 2">
    <name type="scientific">Fasciola gigantica</name>
    <name type="common">Giant liver fluke</name>
    <dbReference type="NCBI Taxonomy" id="46835"/>
    <lineage>
        <taxon>Eukaryota</taxon>
        <taxon>Metazoa</taxon>
        <taxon>Spiralia</taxon>
        <taxon>Lophotrochozoa</taxon>
        <taxon>Platyhelminthes</taxon>
        <taxon>Trematoda</taxon>
        <taxon>Digenea</taxon>
        <taxon>Plagiorchiida</taxon>
        <taxon>Echinostomata</taxon>
        <taxon>Echinostomatoidea</taxon>
        <taxon>Fasciolidae</taxon>
        <taxon>Fasciola</taxon>
    </lineage>
</organism>
<evidence type="ECO:0000313" key="1">
    <source>
        <dbReference type="EMBL" id="TPP59169.1"/>
    </source>
</evidence>
<dbReference type="EMBL" id="SUNJ01011065">
    <property type="protein sequence ID" value="TPP59169.1"/>
    <property type="molecule type" value="Genomic_DNA"/>
</dbReference>
<proteinExistence type="predicted"/>
<gene>
    <name evidence="1" type="ORF">FGIG_06292</name>
</gene>
<keyword evidence="2" id="KW-1185">Reference proteome</keyword>
<dbReference type="AlphaFoldDB" id="A0A504YFX9"/>
<evidence type="ECO:0000313" key="2">
    <source>
        <dbReference type="Proteomes" id="UP000316759"/>
    </source>
</evidence>
<protein>
    <submittedName>
        <fullName evidence="1">Uncharacterized protein</fullName>
    </submittedName>
</protein>
<dbReference type="Proteomes" id="UP000316759">
    <property type="component" value="Unassembled WGS sequence"/>
</dbReference>
<accession>A0A504YFX9</accession>